<gene>
    <name evidence="5" type="primary">SKDI07G1040</name>
    <name evidence="5" type="ORF">SKDI_07G1040</name>
</gene>
<dbReference type="PROSITE" id="PS00108">
    <property type="entry name" value="PROTEIN_KINASE_ST"/>
    <property type="match status" value="1"/>
</dbReference>
<evidence type="ECO:0000259" key="4">
    <source>
        <dbReference type="PROSITE" id="PS50011"/>
    </source>
</evidence>
<dbReference type="PANTHER" id="PTHR24347">
    <property type="entry name" value="SERINE/THREONINE-PROTEIN KINASE"/>
    <property type="match status" value="1"/>
</dbReference>
<keyword evidence="2 3" id="KW-0067">ATP-binding</keyword>
<keyword evidence="1 3" id="KW-0547">Nucleotide-binding</keyword>
<dbReference type="SUPFAM" id="SSF56112">
    <property type="entry name" value="Protein kinase-like (PK-like)"/>
    <property type="match status" value="1"/>
</dbReference>
<dbReference type="Pfam" id="PF00069">
    <property type="entry name" value="Pkinase"/>
    <property type="match status" value="1"/>
</dbReference>
<dbReference type="RefSeq" id="XP_056087634.1">
    <property type="nucleotide sequence ID" value="XM_056227854.1"/>
</dbReference>
<evidence type="ECO:0000313" key="5">
    <source>
        <dbReference type="EMBL" id="CAI4061614.1"/>
    </source>
</evidence>
<evidence type="ECO:0000313" key="6">
    <source>
        <dbReference type="Proteomes" id="UP001162087"/>
    </source>
</evidence>
<dbReference type="InterPro" id="IPR017441">
    <property type="entry name" value="Protein_kinase_ATP_BS"/>
</dbReference>
<feature type="domain" description="Protein kinase" evidence="4">
    <location>
        <begin position="106"/>
        <end position="404"/>
    </location>
</feature>
<keyword evidence="6" id="KW-1185">Reference proteome</keyword>
<dbReference type="InterPro" id="IPR000719">
    <property type="entry name" value="Prot_kinase_dom"/>
</dbReference>
<organism evidence="5 6">
    <name type="scientific">Saccharomyces kudriavzevii (strain ATCC MYA-4449 / AS 2.2408 / CBS 8840 / NBRC 1802 / NCYC 2889)</name>
    <name type="common">Yeast</name>
    <dbReference type="NCBI Taxonomy" id="226230"/>
    <lineage>
        <taxon>Eukaryota</taxon>
        <taxon>Fungi</taxon>
        <taxon>Dikarya</taxon>
        <taxon>Ascomycota</taxon>
        <taxon>Saccharomycotina</taxon>
        <taxon>Saccharomycetes</taxon>
        <taxon>Saccharomycetales</taxon>
        <taxon>Saccharomycetaceae</taxon>
        <taxon>Saccharomyces</taxon>
    </lineage>
</organism>
<name>A0AA35JHQ2_SACK1</name>
<dbReference type="EMBL" id="OX365902">
    <property type="protein sequence ID" value="CAI4061614.1"/>
    <property type="molecule type" value="Genomic_DNA"/>
</dbReference>
<dbReference type="GeneID" id="80923934"/>
<dbReference type="PROSITE" id="PS50011">
    <property type="entry name" value="PROTEIN_KINASE_DOM"/>
    <property type="match status" value="1"/>
</dbReference>
<dbReference type="InterPro" id="IPR011009">
    <property type="entry name" value="Kinase-like_dom_sf"/>
</dbReference>
<evidence type="ECO:0000256" key="2">
    <source>
        <dbReference type="ARBA" id="ARBA00022840"/>
    </source>
</evidence>
<dbReference type="Proteomes" id="UP001162087">
    <property type="component" value="Chromosome 7"/>
</dbReference>
<evidence type="ECO:0000256" key="1">
    <source>
        <dbReference type="ARBA" id="ARBA00022741"/>
    </source>
</evidence>
<evidence type="ECO:0000256" key="3">
    <source>
        <dbReference type="PROSITE-ProRule" id="PRU10141"/>
    </source>
</evidence>
<feature type="binding site" evidence="3">
    <location>
        <position position="141"/>
    </location>
    <ligand>
        <name>ATP</name>
        <dbReference type="ChEBI" id="CHEBI:30616"/>
    </ligand>
</feature>
<sequence length="502" mass="57189">MSRNQKSVADNIDFCSQTPDATYSEAGNSDSMHNSFICDCRMSSLSVDINTPPSGTENDEGNFMQEGGYFDDIFPTGLELDEVSDAATYYPSINYRFPEQSELRNYELLSKIGEGAFSKVFKAVDITGNGQVPVAIKAIKKKSVYIRDEEIDHDPEGDEEIKNSSRKQIINEIAIHRMVSKNSPHFTKFIDFEESATYFYLVSELVTGGEIFDKIVQLTYFSEDLARHVITQVAIAVKHMHYMGIVHRDIKPENLLFEPIPFHGRNGNIQKEDTFKLGVGGGGIGLVKLMDFGLSKRISSNTAKTPCGTMEYSAPEIFKSEEYSMKVDMWGIGCVLFTLLCGYPPFYEKNQSKLVRKISKGDYEFLAPWWDDISSGAKNAIIHLLEVDPKKRYDIDDFLNDPWLNSYDCLNSPNSNTYATIEDILNGSFDERTENLHSALSCELQKQVNTIPHENDSSEFIYMVEEDRHLRGSWTGELMMPFTLDLKRSSVYRRRKDKLFFW</sequence>
<protein>
    <recommendedName>
        <fullName evidence="4">Protein kinase domain-containing protein</fullName>
    </recommendedName>
</protein>
<dbReference type="AlphaFoldDB" id="A0AA35JHQ2"/>
<accession>A0AA35JHQ2</accession>
<reference evidence="5" key="1">
    <citation type="submission" date="2022-10" db="EMBL/GenBank/DDBJ databases">
        <authorList>
            <person name="Byrne P K."/>
        </authorList>
    </citation>
    <scope>NUCLEOTIDE SEQUENCE</scope>
    <source>
        <strain evidence="5">IFO1802</strain>
    </source>
</reference>
<dbReference type="SMART" id="SM00220">
    <property type="entry name" value="S_TKc"/>
    <property type="match status" value="1"/>
</dbReference>
<dbReference type="Gene3D" id="1.10.510.10">
    <property type="entry name" value="Transferase(Phosphotransferase) domain 1"/>
    <property type="match status" value="1"/>
</dbReference>
<proteinExistence type="predicted"/>
<dbReference type="GO" id="GO:0004672">
    <property type="term" value="F:protein kinase activity"/>
    <property type="evidence" value="ECO:0007669"/>
    <property type="project" value="InterPro"/>
</dbReference>
<dbReference type="GO" id="GO:0005524">
    <property type="term" value="F:ATP binding"/>
    <property type="evidence" value="ECO:0007669"/>
    <property type="project" value="UniProtKB-UniRule"/>
</dbReference>
<dbReference type="PROSITE" id="PS00107">
    <property type="entry name" value="PROTEIN_KINASE_ATP"/>
    <property type="match status" value="1"/>
</dbReference>
<dbReference type="InterPro" id="IPR008271">
    <property type="entry name" value="Ser/Thr_kinase_AS"/>
</dbReference>